<organism evidence="2 3">
    <name type="scientific">Pleurodeles waltl</name>
    <name type="common">Iberian ribbed newt</name>
    <dbReference type="NCBI Taxonomy" id="8319"/>
    <lineage>
        <taxon>Eukaryota</taxon>
        <taxon>Metazoa</taxon>
        <taxon>Chordata</taxon>
        <taxon>Craniata</taxon>
        <taxon>Vertebrata</taxon>
        <taxon>Euteleostomi</taxon>
        <taxon>Amphibia</taxon>
        <taxon>Batrachia</taxon>
        <taxon>Caudata</taxon>
        <taxon>Salamandroidea</taxon>
        <taxon>Salamandridae</taxon>
        <taxon>Pleurodelinae</taxon>
        <taxon>Pleurodeles</taxon>
    </lineage>
</organism>
<keyword evidence="3" id="KW-1185">Reference proteome</keyword>
<feature type="compositionally biased region" description="Basic and acidic residues" evidence="1">
    <location>
        <begin position="58"/>
        <end position="86"/>
    </location>
</feature>
<evidence type="ECO:0000313" key="3">
    <source>
        <dbReference type="Proteomes" id="UP001066276"/>
    </source>
</evidence>
<accession>A0AAV7QC36</accession>
<dbReference type="Proteomes" id="UP001066276">
    <property type="component" value="Chromosome 6"/>
</dbReference>
<sequence length="86" mass="10217">MERGRAVRPAATEIRDETRGTRHTLLMIYRSTLHGKQSEIRGLYSPSARVRHPQRPRVRCEARYHRRPSRDTRNMQHIDNDIRMPG</sequence>
<protein>
    <submittedName>
        <fullName evidence="2">Uncharacterized protein</fullName>
    </submittedName>
</protein>
<comment type="caution">
    <text evidence="2">The sequence shown here is derived from an EMBL/GenBank/DDBJ whole genome shotgun (WGS) entry which is preliminary data.</text>
</comment>
<gene>
    <name evidence="2" type="ORF">NDU88_004487</name>
</gene>
<dbReference type="AlphaFoldDB" id="A0AAV7QC36"/>
<proteinExistence type="predicted"/>
<evidence type="ECO:0000256" key="1">
    <source>
        <dbReference type="SAM" id="MobiDB-lite"/>
    </source>
</evidence>
<evidence type="ECO:0000313" key="2">
    <source>
        <dbReference type="EMBL" id="KAJ1138096.1"/>
    </source>
</evidence>
<dbReference type="EMBL" id="JANPWB010000010">
    <property type="protein sequence ID" value="KAJ1138096.1"/>
    <property type="molecule type" value="Genomic_DNA"/>
</dbReference>
<reference evidence="2" key="1">
    <citation type="journal article" date="2022" name="bioRxiv">
        <title>Sequencing and chromosome-scale assembly of the giantPleurodeles waltlgenome.</title>
        <authorList>
            <person name="Brown T."/>
            <person name="Elewa A."/>
            <person name="Iarovenko S."/>
            <person name="Subramanian E."/>
            <person name="Araus A.J."/>
            <person name="Petzold A."/>
            <person name="Susuki M."/>
            <person name="Suzuki K.-i.T."/>
            <person name="Hayashi T."/>
            <person name="Toyoda A."/>
            <person name="Oliveira C."/>
            <person name="Osipova E."/>
            <person name="Leigh N.D."/>
            <person name="Simon A."/>
            <person name="Yun M.H."/>
        </authorList>
    </citation>
    <scope>NUCLEOTIDE SEQUENCE</scope>
    <source>
        <strain evidence="2">20211129_DDA</strain>
        <tissue evidence="2">Liver</tissue>
    </source>
</reference>
<name>A0AAV7QC36_PLEWA</name>
<feature type="region of interest" description="Disordered" evidence="1">
    <location>
        <begin position="49"/>
        <end position="86"/>
    </location>
</feature>